<gene>
    <name evidence="9" type="ORF">C0099_03290</name>
</gene>
<comment type="similarity">
    <text evidence="2">Belongs to the CPA3 antiporters (TC 2.A.63) subunit F family.</text>
</comment>
<feature type="transmembrane region" description="Helical" evidence="8">
    <location>
        <begin position="40"/>
        <end position="60"/>
    </location>
</feature>
<dbReference type="GO" id="GO:0015385">
    <property type="term" value="F:sodium:proton antiporter activity"/>
    <property type="evidence" value="ECO:0007669"/>
    <property type="project" value="TreeGrafter"/>
</dbReference>
<accession>A0A2I6S485</accession>
<keyword evidence="10" id="KW-1185">Reference proteome</keyword>
<dbReference type="InterPro" id="IPR007208">
    <property type="entry name" value="MrpF/PhaF-like"/>
</dbReference>
<dbReference type="Pfam" id="PF04066">
    <property type="entry name" value="MrpF_PhaF"/>
    <property type="match status" value="1"/>
</dbReference>
<keyword evidence="6 8" id="KW-1133">Transmembrane helix</keyword>
<evidence type="ECO:0000256" key="7">
    <source>
        <dbReference type="ARBA" id="ARBA00023136"/>
    </source>
</evidence>
<proteinExistence type="inferred from homology"/>
<evidence type="ECO:0000256" key="5">
    <source>
        <dbReference type="ARBA" id="ARBA00022692"/>
    </source>
</evidence>
<comment type="subcellular location">
    <subcellularLocation>
        <location evidence="1">Cell membrane</location>
        <topology evidence="1">Multi-pass membrane protein</topology>
    </subcellularLocation>
</comment>
<feature type="transmembrane region" description="Helical" evidence="8">
    <location>
        <begin position="66"/>
        <end position="88"/>
    </location>
</feature>
<evidence type="ECO:0000313" key="9">
    <source>
        <dbReference type="EMBL" id="AUN94055.1"/>
    </source>
</evidence>
<sequence>MTIQLAGAFWVLPLVVALLAVSGGLILSRLLRGPTGADRVVAIDAMTLLGVASIVTVSLITGQSVFLDVAVVLALVSFLGTVGFALLFRKDREVDDTGMNPEEHK</sequence>
<organism evidence="9 10">
    <name type="scientific">Pseudazoarcus pumilus</name>
    <dbReference type="NCBI Taxonomy" id="2067960"/>
    <lineage>
        <taxon>Bacteria</taxon>
        <taxon>Pseudomonadati</taxon>
        <taxon>Pseudomonadota</taxon>
        <taxon>Betaproteobacteria</taxon>
        <taxon>Rhodocyclales</taxon>
        <taxon>Zoogloeaceae</taxon>
        <taxon>Pseudazoarcus</taxon>
    </lineage>
</organism>
<dbReference type="PANTHER" id="PTHR34702:SF1">
    <property type="entry name" value="NA(+)_H(+) ANTIPORTER SUBUNIT F"/>
    <property type="match status" value="1"/>
</dbReference>
<dbReference type="GO" id="GO:0005886">
    <property type="term" value="C:plasma membrane"/>
    <property type="evidence" value="ECO:0007669"/>
    <property type="project" value="UniProtKB-SubCell"/>
</dbReference>
<evidence type="ECO:0000256" key="6">
    <source>
        <dbReference type="ARBA" id="ARBA00022989"/>
    </source>
</evidence>
<dbReference type="KEGG" id="atw:C0099_03290"/>
<keyword evidence="3" id="KW-0813">Transport</keyword>
<dbReference type="AlphaFoldDB" id="A0A2I6S485"/>
<name>A0A2I6S485_9RHOO</name>
<dbReference type="RefSeq" id="WP_102246127.1">
    <property type="nucleotide sequence ID" value="NZ_CP025682.1"/>
</dbReference>
<evidence type="ECO:0000256" key="8">
    <source>
        <dbReference type="SAM" id="Phobius"/>
    </source>
</evidence>
<evidence type="ECO:0000256" key="2">
    <source>
        <dbReference type="ARBA" id="ARBA00009212"/>
    </source>
</evidence>
<dbReference type="Proteomes" id="UP000242205">
    <property type="component" value="Chromosome"/>
</dbReference>
<feature type="transmembrane region" description="Helical" evidence="8">
    <location>
        <begin position="6"/>
        <end position="28"/>
    </location>
</feature>
<dbReference type="OrthoDB" id="8527827at2"/>
<protein>
    <submittedName>
        <fullName evidence="9">pH regulation protein F</fullName>
    </submittedName>
</protein>
<keyword evidence="4" id="KW-1003">Cell membrane</keyword>
<evidence type="ECO:0000256" key="3">
    <source>
        <dbReference type="ARBA" id="ARBA00022448"/>
    </source>
</evidence>
<dbReference type="PANTHER" id="PTHR34702">
    <property type="entry name" value="NA(+)/H(+) ANTIPORTER SUBUNIT F1"/>
    <property type="match status" value="1"/>
</dbReference>
<keyword evidence="5 8" id="KW-0812">Transmembrane</keyword>
<dbReference type="EMBL" id="CP025682">
    <property type="protein sequence ID" value="AUN94055.1"/>
    <property type="molecule type" value="Genomic_DNA"/>
</dbReference>
<evidence type="ECO:0000256" key="4">
    <source>
        <dbReference type="ARBA" id="ARBA00022475"/>
    </source>
</evidence>
<evidence type="ECO:0000256" key="1">
    <source>
        <dbReference type="ARBA" id="ARBA00004651"/>
    </source>
</evidence>
<keyword evidence="7 8" id="KW-0472">Membrane</keyword>
<evidence type="ECO:0000313" key="10">
    <source>
        <dbReference type="Proteomes" id="UP000242205"/>
    </source>
</evidence>
<reference evidence="9 10" key="1">
    <citation type="submission" date="2018-01" db="EMBL/GenBank/DDBJ databases">
        <authorList>
            <person name="Fu G.-Y."/>
        </authorList>
    </citation>
    <scope>NUCLEOTIDE SEQUENCE [LARGE SCALE GENOMIC DNA]</scope>
    <source>
        <strain evidence="9 10">SY39</strain>
    </source>
</reference>